<accession>A0A347ZQ46</accession>
<dbReference type="InterPro" id="IPR012341">
    <property type="entry name" value="6hp_glycosidase-like_sf"/>
</dbReference>
<dbReference type="InterPro" id="IPR008979">
    <property type="entry name" value="Galactose-bd-like_sf"/>
</dbReference>
<feature type="chain" id="PRO_5030063582" evidence="1">
    <location>
        <begin position="25"/>
        <end position="626"/>
    </location>
</feature>
<keyword evidence="3" id="KW-1185">Reference proteome</keyword>
<dbReference type="SUPFAM" id="SSF48208">
    <property type="entry name" value="Six-hairpin glycosidases"/>
    <property type="match status" value="1"/>
</dbReference>
<proteinExistence type="predicted"/>
<feature type="signal peptide" evidence="1">
    <location>
        <begin position="1"/>
        <end position="24"/>
    </location>
</feature>
<dbReference type="Gene3D" id="1.50.10.10">
    <property type="match status" value="1"/>
</dbReference>
<keyword evidence="1" id="KW-0732">Signal</keyword>
<sequence length="626" mass="68737">MKKISTILSLTLILALCLPGPIWAAQDDATGSPDADPYAQYQASKDAAVAYLSARQDYAADVLYVYSDFSSVLNNFTQKAKIDDGNSDYIYDMNENWQEDPYMGDSAIEVRAKTVGKSWGGWLFLNGYLPEGSTEAQLDFGDVPDAGLDLSGATELTFWAKGAEGGEVIEFFTAGLGYDGETNAKMADYPDSNAKISLGFTTLTNEWEPYSIDLSGADLTHIGSGFGFVLSGVYSGDTESTFYLDEIRFEGPIAMLQDAPRFIKSYETDTRDDPDEIYIQNTAFSYDNALAALAFISDGEQEQAKALLDAFVYAVANDRYQADRVRNAYIYGDIRPFPGWASGTRLPGWYDVAAKTYYEDQYQVGTNVGNSSFVALALLQYYKEYGGEEYLQLAETVMDWVLENCTDETPGFTAGYDGWPEAEDGMQVWTYKSTEHNIDAYAVFKQLYALTSEERYGTAAESALNFIISMYDAESGYFYTGTLEDGVTPNKDNLVLDAQVWSLLSLGMLDFMPYRAALDTAVGMQTAEGGYPFHAANTNGGWWPEGTAFTALALREANQDTEAQAALDALAGIQQESGGFPAATVAQLSTGFDLFTGDPWTYRDIPHIAPAAWYVMAVNGFNPYAF</sequence>
<evidence type="ECO:0000256" key="1">
    <source>
        <dbReference type="SAM" id="SignalP"/>
    </source>
</evidence>
<dbReference type="Gene3D" id="2.60.120.430">
    <property type="entry name" value="Galactose-binding lectin"/>
    <property type="match status" value="1"/>
</dbReference>
<dbReference type="RefSeq" id="WP_116225942.1">
    <property type="nucleotide sequence ID" value="NZ_AP018437.1"/>
</dbReference>
<evidence type="ECO:0000313" key="3">
    <source>
        <dbReference type="Proteomes" id="UP000256388"/>
    </source>
</evidence>
<dbReference type="Proteomes" id="UP000256388">
    <property type="component" value="Unassembled WGS sequence"/>
</dbReference>
<reference evidence="2 3" key="1">
    <citation type="submission" date="2018-08" db="EMBL/GenBank/DDBJ databases">
        <title>Genomic Encyclopedia of Type Strains, Phase IV (KMG-IV): sequencing the most valuable type-strain genomes for metagenomic binning, comparative biology and taxonomic classification.</title>
        <authorList>
            <person name="Goeker M."/>
        </authorList>
    </citation>
    <scope>NUCLEOTIDE SEQUENCE [LARGE SCALE GENOMIC DNA]</scope>
    <source>
        <strain evidence="2 3">DSM 23923</strain>
    </source>
</reference>
<dbReference type="GO" id="GO:0005975">
    <property type="term" value="P:carbohydrate metabolic process"/>
    <property type="evidence" value="ECO:0007669"/>
    <property type="project" value="InterPro"/>
</dbReference>
<dbReference type="SUPFAM" id="SSF49785">
    <property type="entry name" value="Galactose-binding domain-like"/>
    <property type="match status" value="1"/>
</dbReference>
<organism evidence="2 3">
    <name type="scientific">Pelolinea submarina</name>
    <dbReference type="NCBI Taxonomy" id="913107"/>
    <lineage>
        <taxon>Bacteria</taxon>
        <taxon>Bacillati</taxon>
        <taxon>Chloroflexota</taxon>
        <taxon>Anaerolineae</taxon>
        <taxon>Anaerolineales</taxon>
        <taxon>Anaerolineaceae</taxon>
        <taxon>Pelolinea</taxon>
    </lineage>
</organism>
<gene>
    <name evidence="2" type="ORF">DFR64_2676</name>
</gene>
<evidence type="ECO:0000313" key="2">
    <source>
        <dbReference type="EMBL" id="REG06244.1"/>
    </source>
</evidence>
<dbReference type="OrthoDB" id="1171174at2"/>
<dbReference type="InterPro" id="IPR008928">
    <property type="entry name" value="6-hairpin_glycosidase_sf"/>
</dbReference>
<comment type="caution">
    <text evidence="2">The sequence shown here is derived from an EMBL/GenBank/DDBJ whole genome shotgun (WGS) entry which is preliminary data.</text>
</comment>
<name>A0A347ZQ46_9CHLR</name>
<dbReference type="AlphaFoldDB" id="A0A347ZQ46"/>
<dbReference type="EMBL" id="QUMS01000004">
    <property type="protein sequence ID" value="REG06244.1"/>
    <property type="molecule type" value="Genomic_DNA"/>
</dbReference>
<protein>
    <submittedName>
        <fullName evidence="2">Uncharacterized protein</fullName>
    </submittedName>
</protein>